<dbReference type="GeneID" id="83180735"/>
<dbReference type="GO" id="GO:0005737">
    <property type="term" value="C:cytoplasm"/>
    <property type="evidence" value="ECO:0007669"/>
    <property type="project" value="UniProtKB-SubCell"/>
</dbReference>
<evidence type="ECO:0000256" key="7">
    <source>
        <dbReference type="ARBA" id="ARBA00023002"/>
    </source>
</evidence>
<dbReference type="Proteomes" id="UP001150904">
    <property type="component" value="Unassembled WGS sequence"/>
</dbReference>
<keyword evidence="7" id="KW-0560">Oxidoreductase</keyword>
<comment type="subcellular location">
    <subcellularLocation>
        <location evidence="2">Cytoplasm</location>
    </subcellularLocation>
    <subcellularLocation>
        <location evidence="1">Secreted</location>
        <location evidence="1">Cell wall</location>
    </subcellularLocation>
</comment>
<keyword evidence="5" id="KW-0134">Cell wall</keyword>
<dbReference type="SUPFAM" id="SSF54373">
    <property type="entry name" value="FAD-linked reductases, C-terminal domain"/>
    <property type="match status" value="1"/>
</dbReference>
<evidence type="ECO:0000256" key="4">
    <source>
        <dbReference type="ARBA" id="ARBA00022490"/>
    </source>
</evidence>
<organism evidence="9 10">
    <name type="scientific">Penicillium cinerascens</name>
    <dbReference type="NCBI Taxonomy" id="70096"/>
    <lineage>
        <taxon>Eukaryota</taxon>
        <taxon>Fungi</taxon>
        <taxon>Dikarya</taxon>
        <taxon>Ascomycota</taxon>
        <taxon>Pezizomycotina</taxon>
        <taxon>Eurotiomycetes</taxon>
        <taxon>Eurotiomycetidae</taxon>
        <taxon>Eurotiales</taxon>
        <taxon>Aspergillaceae</taxon>
        <taxon>Penicillium</taxon>
    </lineage>
</organism>
<gene>
    <name evidence="9" type="ORF">N7498_006372</name>
</gene>
<keyword evidence="4" id="KW-0963">Cytoplasm</keyword>
<name>A0A9W9SX96_9EURO</name>
<reference evidence="9" key="1">
    <citation type="submission" date="2022-12" db="EMBL/GenBank/DDBJ databases">
        <authorList>
            <person name="Petersen C."/>
        </authorList>
    </citation>
    <scope>NUCLEOTIDE SEQUENCE</scope>
    <source>
        <strain evidence="9">IBT 15544</strain>
    </source>
</reference>
<dbReference type="Pfam" id="PF05199">
    <property type="entry name" value="GMC_oxred_C"/>
    <property type="match status" value="1"/>
</dbReference>
<evidence type="ECO:0000256" key="1">
    <source>
        <dbReference type="ARBA" id="ARBA00004191"/>
    </source>
</evidence>
<dbReference type="SUPFAM" id="SSF51905">
    <property type="entry name" value="FAD/NAD(P)-binding domain"/>
    <property type="match status" value="1"/>
</dbReference>
<dbReference type="PANTHER" id="PTHR11552:SF213">
    <property type="entry name" value="DEHYDROGENASE, PUTATIVE-RELATED"/>
    <property type="match status" value="1"/>
</dbReference>
<evidence type="ECO:0000313" key="10">
    <source>
        <dbReference type="Proteomes" id="UP001150904"/>
    </source>
</evidence>
<dbReference type="Gene3D" id="3.30.560.10">
    <property type="entry name" value="Glucose Oxidase, domain 3"/>
    <property type="match status" value="1"/>
</dbReference>
<dbReference type="GO" id="GO:0050660">
    <property type="term" value="F:flavin adenine dinucleotide binding"/>
    <property type="evidence" value="ECO:0007669"/>
    <property type="project" value="InterPro"/>
</dbReference>
<comment type="caution">
    <text evidence="9">The sequence shown here is derived from an EMBL/GenBank/DDBJ whole genome shotgun (WGS) entry which is preliminary data.</text>
</comment>
<dbReference type="InterPro" id="IPR000172">
    <property type="entry name" value="GMC_OxRdtase_N"/>
</dbReference>
<keyword evidence="5" id="KW-0964">Secreted</keyword>
<proteinExistence type="inferred from homology"/>
<dbReference type="AlphaFoldDB" id="A0A9W9SX96"/>
<protein>
    <recommendedName>
        <fullName evidence="8">Glucose-methanol-choline oxidoreductase N-terminal domain-containing protein</fullName>
    </recommendedName>
</protein>
<keyword evidence="6" id="KW-0285">Flavoprotein</keyword>
<evidence type="ECO:0000256" key="2">
    <source>
        <dbReference type="ARBA" id="ARBA00004496"/>
    </source>
</evidence>
<dbReference type="EMBL" id="JAPQKR010000013">
    <property type="protein sequence ID" value="KAJ5201709.1"/>
    <property type="molecule type" value="Genomic_DNA"/>
</dbReference>
<dbReference type="Pfam" id="PF00732">
    <property type="entry name" value="GMC_oxred_N"/>
    <property type="match status" value="1"/>
</dbReference>
<sequence>MSEHFTTSVPGPAVSAIGADNDALPKEAVDTLDNYDYVVVGSGAGGGPLAANFARNGHKVLLLEAGDDQGSNIHQQVPGFHFLSTEDKKMRWDYFVKHYADETVARQDSKMTWETAAGTLYVGLNPPSGSKPKGILYPRAGTLGGCSAHNAMITIYPHESDWSNIANLTGDTSWDPKNMRQYFRRLEHCEYLPNGSSGHGFTGWLHTSRADLELTLRDSKFLSILTSAATAMGNTILGLIPDKVSQLLGLLQRDVNSSDPHRDVTEGIYHIPLAKSQAKRSGTREFLVNTAKEYPLHIRTSCLATRVLFEENTVMPKAIGVEFLEGSSLYKADPRSSLSAAGTKHRVLVSREVILAAGAFNTPQLLKLSGIGPTDELERFGIPVVKDLQGVGTNLQDRYEVPVISKVQDDFQNIANCAFGKPGDPALKEWKHQCGPYLSNGLNIGMTKKSRHADGDPDLFIFGGPTLFAGYYPGHSERATFDKKHFTWAVLKAHTRNREGTVRLESADPRDVPDINFNYFGTSAAATEESERDLNAVAEGVDFARRIMDQTSQFGNEPFEEQSPGHEVSSVDHVKQFIRNEAWGHHASCTCPIGPDGDPKAVLDSRFRVHGVKSLRIVDASVFPRIPGFFIVLPIFMISEKATDVILEDVSETAMPEAR</sequence>
<dbReference type="OrthoDB" id="269227at2759"/>
<feature type="domain" description="Glucose-methanol-choline oxidoreductase N-terminal" evidence="8">
    <location>
        <begin position="358"/>
        <end position="372"/>
    </location>
</feature>
<dbReference type="InterPro" id="IPR003953">
    <property type="entry name" value="FAD-dep_OxRdtase_2_FAD-bd"/>
</dbReference>
<evidence type="ECO:0000256" key="6">
    <source>
        <dbReference type="ARBA" id="ARBA00022630"/>
    </source>
</evidence>
<dbReference type="PANTHER" id="PTHR11552">
    <property type="entry name" value="GLUCOSE-METHANOL-CHOLINE GMC OXIDOREDUCTASE"/>
    <property type="match status" value="1"/>
</dbReference>
<dbReference type="Pfam" id="PF00890">
    <property type="entry name" value="FAD_binding_2"/>
    <property type="match status" value="1"/>
</dbReference>
<evidence type="ECO:0000259" key="8">
    <source>
        <dbReference type="PROSITE" id="PS00624"/>
    </source>
</evidence>
<evidence type="ECO:0000256" key="3">
    <source>
        <dbReference type="ARBA" id="ARBA00010790"/>
    </source>
</evidence>
<dbReference type="PROSITE" id="PS00624">
    <property type="entry name" value="GMC_OXRED_2"/>
    <property type="match status" value="1"/>
</dbReference>
<comment type="similarity">
    <text evidence="3">Belongs to the GMC oxidoreductase family.</text>
</comment>
<dbReference type="Gene3D" id="3.50.50.60">
    <property type="entry name" value="FAD/NAD(P)-binding domain"/>
    <property type="match status" value="1"/>
</dbReference>
<reference evidence="9" key="2">
    <citation type="journal article" date="2023" name="IMA Fungus">
        <title>Comparative genomic study of the Penicillium genus elucidates a diverse pangenome and 15 lateral gene transfer events.</title>
        <authorList>
            <person name="Petersen C."/>
            <person name="Sorensen T."/>
            <person name="Nielsen M.R."/>
            <person name="Sondergaard T.E."/>
            <person name="Sorensen J.L."/>
            <person name="Fitzpatrick D.A."/>
            <person name="Frisvad J.C."/>
            <person name="Nielsen K.L."/>
        </authorList>
    </citation>
    <scope>NUCLEOTIDE SEQUENCE</scope>
    <source>
        <strain evidence="9">IBT 15544</strain>
    </source>
</reference>
<dbReference type="InterPro" id="IPR012132">
    <property type="entry name" value="GMC_OxRdtase"/>
</dbReference>
<evidence type="ECO:0000256" key="5">
    <source>
        <dbReference type="ARBA" id="ARBA00022512"/>
    </source>
</evidence>
<dbReference type="InterPro" id="IPR007867">
    <property type="entry name" value="GMC_OxRtase_C"/>
</dbReference>
<evidence type="ECO:0000313" key="9">
    <source>
        <dbReference type="EMBL" id="KAJ5201709.1"/>
    </source>
</evidence>
<dbReference type="PIRSF" id="PIRSF000137">
    <property type="entry name" value="Alcohol_oxidase"/>
    <property type="match status" value="1"/>
</dbReference>
<dbReference type="RefSeq" id="XP_058307625.1">
    <property type="nucleotide sequence ID" value="XM_058453434.1"/>
</dbReference>
<dbReference type="GO" id="GO:0016614">
    <property type="term" value="F:oxidoreductase activity, acting on CH-OH group of donors"/>
    <property type="evidence" value="ECO:0007669"/>
    <property type="project" value="InterPro"/>
</dbReference>
<keyword evidence="10" id="KW-1185">Reference proteome</keyword>
<accession>A0A9W9SX96</accession>
<dbReference type="InterPro" id="IPR036188">
    <property type="entry name" value="FAD/NAD-bd_sf"/>
</dbReference>